<dbReference type="AlphaFoldDB" id="A0A4V0XV42"/>
<evidence type="ECO:0000313" key="2">
    <source>
        <dbReference type="Proteomes" id="UP000299794"/>
    </source>
</evidence>
<dbReference type="Proteomes" id="UP000299794">
    <property type="component" value="Unassembled WGS sequence"/>
</dbReference>
<dbReference type="RefSeq" id="WP_155806208.1">
    <property type="nucleotide sequence ID" value="NZ_BJCD01000073.1"/>
</dbReference>
<gene>
    <name evidence="1" type="ORF">PA905_44600</name>
</gene>
<reference evidence="2" key="1">
    <citation type="submission" date="2019-02" db="EMBL/GenBank/DDBJ databases">
        <title>Draft genome sequence of Planktothrix agardhii NIES-905.</title>
        <authorList>
            <person name="Yamaguchi H."/>
            <person name="Suzuki S."/>
            <person name="Kawachi M."/>
        </authorList>
    </citation>
    <scope>NUCLEOTIDE SEQUENCE [LARGE SCALE GENOMIC DNA]</scope>
    <source>
        <strain evidence="2">CCAP 1459/11A</strain>
    </source>
</reference>
<protein>
    <submittedName>
        <fullName evidence="1">Uncharacterized protein</fullName>
    </submittedName>
</protein>
<dbReference type="EMBL" id="BJCD01000073">
    <property type="protein sequence ID" value="GDZ96029.1"/>
    <property type="molecule type" value="Genomic_DNA"/>
</dbReference>
<organism evidence="1 2">
    <name type="scientific">Planktothrix agardhii CCAP 1459/11A</name>
    <dbReference type="NCBI Taxonomy" id="282420"/>
    <lineage>
        <taxon>Bacteria</taxon>
        <taxon>Bacillati</taxon>
        <taxon>Cyanobacteriota</taxon>
        <taxon>Cyanophyceae</taxon>
        <taxon>Oscillatoriophycideae</taxon>
        <taxon>Oscillatoriales</taxon>
        <taxon>Microcoleaceae</taxon>
        <taxon>Planktothrix</taxon>
    </lineage>
</organism>
<proteinExistence type="predicted"/>
<accession>A0A4V0XV42</accession>
<sequence length="58" mass="6908">MLIEEYFEFLADDDIRVKGTRVGIESILYYLTNKEATNKYNEYQDQIIHLPIAILNRL</sequence>
<comment type="caution">
    <text evidence="1">The sequence shown here is derived from an EMBL/GenBank/DDBJ whole genome shotgun (WGS) entry which is preliminary data.</text>
</comment>
<name>A0A4V0XV42_PLAAG</name>
<evidence type="ECO:0000313" key="1">
    <source>
        <dbReference type="EMBL" id="GDZ96029.1"/>
    </source>
</evidence>